<accession>A0A1X7ST30</accession>
<proteinExistence type="predicted"/>
<dbReference type="AlphaFoldDB" id="A0A1X7ST30"/>
<organism evidence="1">
    <name type="scientific">Amphimedon queenslandica</name>
    <name type="common">Sponge</name>
    <dbReference type="NCBI Taxonomy" id="400682"/>
    <lineage>
        <taxon>Eukaryota</taxon>
        <taxon>Metazoa</taxon>
        <taxon>Porifera</taxon>
        <taxon>Demospongiae</taxon>
        <taxon>Heteroscleromorpha</taxon>
        <taxon>Haplosclerida</taxon>
        <taxon>Niphatidae</taxon>
        <taxon>Amphimedon</taxon>
    </lineage>
</organism>
<reference evidence="1" key="1">
    <citation type="submission" date="2017-05" db="UniProtKB">
        <authorList>
            <consortium name="EnsemblMetazoa"/>
        </authorList>
    </citation>
    <scope>IDENTIFICATION</scope>
</reference>
<name>A0A1X7ST30_AMPQE</name>
<dbReference type="EnsemblMetazoa" id="Aqu2.1.05302_001">
    <property type="protein sequence ID" value="Aqu2.1.05302_001"/>
    <property type="gene ID" value="Aqu2.1.05302"/>
</dbReference>
<dbReference type="InParanoid" id="A0A1X7ST30"/>
<protein>
    <submittedName>
        <fullName evidence="1">Uncharacterized protein</fullName>
    </submittedName>
</protein>
<sequence>MPDITISTPTLTRLFNVRKKGGIIPTVLVQRGGGVVRNLKKTRNTREGLPLSLLHVKCRIYTSLSEGGYVIDKLQMLRVTGYTRGC</sequence>
<evidence type="ECO:0000313" key="1">
    <source>
        <dbReference type="EnsemblMetazoa" id="Aqu2.1.05302_001"/>
    </source>
</evidence>